<proteinExistence type="predicted"/>
<evidence type="ECO:0000313" key="2">
    <source>
        <dbReference type="Proteomes" id="UP000076927"/>
    </source>
</evidence>
<dbReference type="PATRIC" id="fig|1178515.4.peg.805"/>
<dbReference type="AlphaFoldDB" id="A0A172TEX8"/>
<dbReference type="Gene3D" id="3.60.160.10">
    <property type="entry name" value="Mitochondrial biogenesis AIM24"/>
    <property type="match status" value="1"/>
</dbReference>
<dbReference type="EMBL" id="CP011388">
    <property type="protein sequence ID" value="ANE45608.1"/>
    <property type="molecule type" value="Genomic_DNA"/>
</dbReference>
<name>A0A172TEX8_9BACL</name>
<evidence type="ECO:0000313" key="1">
    <source>
        <dbReference type="EMBL" id="ANE45608.1"/>
    </source>
</evidence>
<dbReference type="InterPro" id="IPR002838">
    <property type="entry name" value="AIM24"/>
</dbReference>
<dbReference type="InterPro" id="IPR016031">
    <property type="entry name" value="Trp_RNA-bd_attenuator-like_dom"/>
</dbReference>
<sequence>MRIEAPAPVGHIRIALESAEALQVLHPKAIVAFQGSPQLREDKFMDLAKVYHKRKWIRARLRGPCEFILALPPGCSYSMVPVEADSNLMFDFRHVLFFTDGMGLRNKVQKIRNAWITREWVRMKFSGPGSLGLVTVGELATVQLRVDEPLFVEAGSLVAYPEDARIELSVYGNPLASQHMSVQWKITGTGPVLIQTGSTDTGLIEHLHKDGLVKRVLRELLPFGSVYVR</sequence>
<protein>
    <recommendedName>
        <fullName evidence="3">AIM24 family protein</fullName>
    </recommendedName>
</protein>
<dbReference type="InterPro" id="IPR036983">
    <property type="entry name" value="AIM24_sf"/>
</dbReference>
<organism evidence="1 2">
    <name type="scientific">Paenibacillus swuensis</name>
    <dbReference type="NCBI Taxonomy" id="1178515"/>
    <lineage>
        <taxon>Bacteria</taxon>
        <taxon>Bacillati</taxon>
        <taxon>Bacillota</taxon>
        <taxon>Bacilli</taxon>
        <taxon>Bacillales</taxon>
        <taxon>Paenibacillaceae</taxon>
        <taxon>Paenibacillus</taxon>
    </lineage>
</organism>
<dbReference type="KEGG" id="pswu:SY83_04045"/>
<reference evidence="1 2" key="1">
    <citation type="submission" date="2015-01" db="EMBL/GenBank/DDBJ databases">
        <title>Paenibacillus swuensis/DY6/whole genome sequencing.</title>
        <authorList>
            <person name="Kim M.K."/>
            <person name="Srinivasan S."/>
            <person name="Lee J.-J."/>
        </authorList>
    </citation>
    <scope>NUCLEOTIDE SEQUENCE [LARGE SCALE GENOMIC DNA]</scope>
    <source>
        <strain evidence="1 2">DY6</strain>
    </source>
</reference>
<dbReference type="RefSeq" id="WP_068604482.1">
    <property type="nucleotide sequence ID" value="NZ_CP011388.1"/>
</dbReference>
<dbReference type="Proteomes" id="UP000076927">
    <property type="component" value="Chromosome"/>
</dbReference>
<dbReference type="OrthoDB" id="2632108at2"/>
<gene>
    <name evidence="1" type="ORF">SY83_04045</name>
</gene>
<accession>A0A172TEX8</accession>
<evidence type="ECO:0008006" key="3">
    <source>
        <dbReference type="Google" id="ProtNLM"/>
    </source>
</evidence>
<keyword evidence="2" id="KW-1185">Reference proteome</keyword>
<dbReference type="STRING" id="1178515.SY83_04045"/>
<dbReference type="SUPFAM" id="SSF51219">
    <property type="entry name" value="TRAP-like"/>
    <property type="match status" value="1"/>
</dbReference>
<dbReference type="Pfam" id="PF01987">
    <property type="entry name" value="AIM24"/>
    <property type="match status" value="1"/>
</dbReference>